<dbReference type="EMBL" id="SBIQ01000196">
    <property type="protein sequence ID" value="KAF7682715.1"/>
    <property type="molecule type" value="Genomic_DNA"/>
</dbReference>
<gene>
    <name evidence="1" type="ORF">TCON_2068</name>
</gene>
<organism evidence="1 2">
    <name type="scientific">Astathelohania contejeani</name>
    <dbReference type="NCBI Taxonomy" id="164912"/>
    <lineage>
        <taxon>Eukaryota</taxon>
        <taxon>Fungi</taxon>
        <taxon>Fungi incertae sedis</taxon>
        <taxon>Microsporidia</taxon>
        <taxon>Astathelohaniidae</taxon>
        <taxon>Astathelohania</taxon>
    </lineage>
</organism>
<proteinExistence type="predicted"/>
<keyword evidence="2" id="KW-1185">Reference proteome</keyword>
<name>A0ABQ7HX08_9MICR</name>
<comment type="caution">
    <text evidence="1">The sequence shown here is derived from an EMBL/GenBank/DDBJ whole genome shotgun (WGS) entry which is preliminary data.</text>
</comment>
<evidence type="ECO:0000313" key="1">
    <source>
        <dbReference type="EMBL" id="KAF7682715.1"/>
    </source>
</evidence>
<evidence type="ECO:0008006" key="3">
    <source>
        <dbReference type="Google" id="ProtNLM"/>
    </source>
</evidence>
<accession>A0ABQ7HX08</accession>
<reference evidence="1 2" key="1">
    <citation type="submission" date="2019-01" db="EMBL/GenBank/DDBJ databases">
        <title>Genomes sequencing and comparative genomics of infectious freshwater microsporidia, Cucumispora dikerogammari and Thelohania contejeani.</title>
        <authorList>
            <person name="Cormier A."/>
            <person name="Giraud I."/>
            <person name="Wattier R."/>
            <person name="Teixeira M."/>
            <person name="Grandjean F."/>
            <person name="Rigaud T."/>
            <person name="Cordaux R."/>
        </authorList>
    </citation>
    <scope>NUCLEOTIDE SEQUENCE [LARGE SCALE GENOMIC DNA]</scope>
    <source>
        <strain evidence="1">T1</strain>
        <tissue evidence="1">Spores</tissue>
    </source>
</reference>
<dbReference type="Proteomes" id="UP001516464">
    <property type="component" value="Unassembled WGS sequence"/>
</dbReference>
<sequence length="239" mass="26711">MIFLYFFVINSVKVKILHGHGDNIQALATNGSHLEITRHWKASSTDFILHLKNNESSMIITPKEEPSLALCSDGQEKLKLGKCRKEKGGVWRLLKSGEHHKLKNGYGCLMIAEGEGLVVGDCKEAQSFRIFMKRKKNITENPSIIHKTVVTSIIPQTVTKTITNTDALDSIKSQAYRSNKELIGKYKEAVSPVAPYFRALKNLETVLNKEVKNSDCGDSNSDFLEALKGGELPITLFEY</sequence>
<evidence type="ECO:0000313" key="2">
    <source>
        <dbReference type="Proteomes" id="UP001516464"/>
    </source>
</evidence>
<protein>
    <recommendedName>
        <fullName evidence="3">Ricin B lectin domain-containing protein</fullName>
    </recommendedName>
</protein>